<keyword evidence="2" id="KW-0812">Transmembrane</keyword>
<evidence type="ECO:0000256" key="2">
    <source>
        <dbReference type="SAM" id="Phobius"/>
    </source>
</evidence>
<protein>
    <submittedName>
        <fullName evidence="3">POFUT2 protein</fullName>
    </submittedName>
</protein>
<keyword evidence="4" id="KW-1185">Reference proteome</keyword>
<dbReference type="OrthoDB" id="422368at2759"/>
<dbReference type="Proteomes" id="UP000649617">
    <property type="component" value="Unassembled WGS sequence"/>
</dbReference>
<sequence length="265" mass="29767">RQLLCEARHAAPSVDEETPLNSPRPDEEEPGATGGAEGEEPPPEGGDEGGDLSKNFRELMQYSAADRKAENFMPLEGNLYRYFGLGIVSNYWTVQSLGMVTIFLVQLLSPPACLIQNLYKMDWQHWNFGVNDWEYVHGSNHHGISNLSKHVVATLFLTMFCLNGAMVIEQDRVVSMKISAMLEQIGKDMPDYLKEVNFWWLHAGRVMNCLVVIECSVIVYFAFVLSETPMDVLFNSMAVTFLYNLDDIGGEMGHSPEAFFATHVC</sequence>
<comment type="caution">
    <text evidence="3">The sequence shown here is derived from an EMBL/GenBank/DDBJ whole genome shotgun (WGS) entry which is preliminary data.</text>
</comment>
<reference evidence="3" key="1">
    <citation type="submission" date="2021-02" db="EMBL/GenBank/DDBJ databases">
        <authorList>
            <person name="Dougan E. K."/>
            <person name="Rhodes N."/>
            <person name="Thang M."/>
            <person name="Chan C."/>
        </authorList>
    </citation>
    <scope>NUCLEOTIDE SEQUENCE</scope>
</reference>
<dbReference type="EMBL" id="CAJNIZ010014670">
    <property type="protein sequence ID" value="CAE7364723.1"/>
    <property type="molecule type" value="Genomic_DNA"/>
</dbReference>
<feature type="compositionally biased region" description="Acidic residues" evidence="1">
    <location>
        <begin position="37"/>
        <end position="50"/>
    </location>
</feature>
<keyword evidence="2" id="KW-1133">Transmembrane helix</keyword>
<feature type="transmembrane region" description="Helical" evidence="2">
    <location>
        <begin position="151"/>
        <end position="168"/>
    </location>
</feature>
<accession>A0A812PTX7</accession>
<feature type="non-terminal residue" evidence="3">
    <location>
        <position position="1"/>
    </location>
</feature>
<gene>
    <name evidence="3" type="primary">POFUT2</name>
    <name evidence="3" type="ORF">SPIL2461_LOCUS8777</name>
</gene>
<feature type="transmembrane region" description="Helical" evidence="2">
    <location>
        <begin position="199"/>
        <end position="225"/>
    </location>
</feature>
<keyword evidence="2" id="KW-0472">Membrane</keyword>
<evidence type="ECO:0000256" key="1">
    <source>
        <dbReference type="SAM" id="MobiDB-lite"/>
    </source>
</evidence>
<organism evidence="3 4">
    <name type="scientific">Symbiodinium pilosum</name>
    <name type="common">Dinoflagellate</name>
    <dbReference type="NCBI Taxonomy" id="2952"/>
    <lineage>
        <taxon>Eukaryota</taxon>
        <taxon>Sar</taxon>
        <taxon>Alveolata</taxon>
        <taxon>Dinophyceae</taxon>
        <taxon>Suessiales</taxon>
        <taxon>Symbiodiniaceae</taxon>
        <taxon>Symbiodinium</taxon>
    </lineage>
</organism>
<proteinExistence type="predicted"/>
<evidence type="ECO:0000313" key="3">
    <source>
        <dbReference type="EMBL" id="CAE7364723.1"/>
    </source>
</evidence>
<feature type="region of interest" description="Disordered" evidence="1">
    <location>
        <begin position="1"/>
        <end position="53"/>
    </location>
</feature>
<name>A0A812PTX7_SYMPI</name>
<evidence type="ECO:0000313" key="4">
    <source>
        <dbReference type="Proteomes" id="UP000649617"/>
    </source>
</evidence>
<dbReference type="AlphaFoldDB" id="A0A812PTX7"/>